<evidence type="ECO:0000256" key="1">
    <source>
        <dbReference type="SAM" id="Phobius"/>
    </source>
</evidence>
<protein>
    <recommendedName>
        <fullName evidence="4">DUF4149 domain-containing protein</fullName>
    </recommendedName>
</protein>
<dbReference type="STRING" id="1759059.ATE48_15935"/>
<evidence type="ECO:0008006" key="4">
    <source>
        <dbReference type="Google" id="ProtNLM"/>
    </source>
</evidence>
<dbReference type="InterPro" id="IPR046580">
    <property type="entry name" value="DUF6640"/>
</dbReference>
<keyword evidence="3" id="KW-1185">Reference proteome</keyword>
<dbReference type="Pfam" id="PF20345">
    <property type="entry name" value="DUF6640"/>
    <property type="match status" value="1"/>
</dbReference>
<reference evidence="2 3" key="1">
    <citation type="submission" date="2015-11" db="EMBL/GenBank/DDBJ databases">
        <title>Whole-Genome Sequence of Candidatus Oderbacter manganicum from the National Park Lower Oder Valley, Germany.</title>
        <authorList>
            <person name="Braun B."/>
            <person name="Liere K."/>
            <person name="Szewzyk U."/>
        </authorList>
    </citation>
    <scope>NUCLEOTIDE SEQUENCE [LARGE SCALE GENOMIC DNA]</scope>
    <source>
        <strain evidence="2 3">OTSz_A_272</strain>
    </source>
</reference>
<feature type="transmembrane region" description="Helical" evidence="1">
    <location>
        <begin position="118"/>
        <end position="135"/>
    </location>
</feature>
<feature type="transmembrane region" description="Helical" evidence="1">
    <location>
        <begin position="70"/>
        <end position="92"/>
    </location>
</feature>
<sequence>MTDLGLVLMTIGILQFSLIPPIADFNTSHALNPAWPPHARFHVVTQVLTTSALGFAALFFLWSGRVDHKLGICLAMILSAIVLGGFFLSAAVSHRYGGAISAQQGFAGTRIARIDGNITNFAIAGLLIIAGRGLMLF</sequence>
<dbReference type="Proteomes" id="UP000092498">
    <property type="component" value="Chromosome"/>
</dbReference>
<keyword evidence="1" id="KW-0812">Transmembrane</keyword>
<dbReference type="InParanoid" id="A0A1B1AL44"/>
<name>A0A1B1AL44_9PROT</name>
<dbReference type="RefSeq" id="WP_066773181.1">
    <property type="nucleotide sequence ID" value="NZ_CP013244.1"/>
</dbReference>
<dbReference type="KEGG" id="cbot:ATE48_15935"/>
<dbReference type="EMBL" id="CP013244">
    <property type="protein sequence ID" value="ANP47299.1"/>
    <property type="molecule type" value="Genomic_DNA"/>
</dbReference>
<keyword evidence="1" id="KW-0472">Membrane</keyword>
<accession>A0A1B1AL44</accession>
<gene>
    <name evidence="2" type="ORF">ATE48_15935</name>
</gene>
<organism evidence="2 3">
    <name type="scientific">Candidatus Viadribacter manganicus</name>
    <dbReference type="NCBI Taxonomy" id="1759059"/>
    <lineage>
        <taxon>Bacteria</taxon>
        <taxon>Pseudomonadati</taxon>
        <taxon>Pseudomonadota</taxon>
        <taxon>Alphaproteobacteria</taxon>
        <taxon>Hyphomonadales</taxon>
        <taxon>Hyphomonadaceae</taxon>
        <taxon>Candidatus Viadribacter</taxon>
    </lineage>
</organism>
<proteinExistence type="predicted"/>
<evidence type="ECO:0000313" key="2">
    <source>
        <dbReference type="EMBL" id="ANP47299.1"/>
    </source>
</evidence>
<dbReference type="OrthoDB" id="122427at2"/>
<evidence type="ECO:0000313" key="3">
    <source>
        <dbReference type="Proteomes" id="UP000092498"/>
    </source>
</evidence>
<dbReference type="AlphaFoldDB" id="A0A1B1AL44"/>
<keyword evidence="1" id="KW-1133">Transmembrane helix</keyword>
<feature type="transmembrane region" description="Helical" evidence="1">
    <location>
        <begin position="43"/>
        <end position="63"/>
    </location>
</feature>